<feature type="transmembrane region" description="Helical" evidence="7">
    <location>
        <begin position="401"/>
        <end position="423"/>
    </location>
</feature>
<evidence type="ECO:0000313" key="9">
    <source>
        <dbReference type="Proteomes" id="UP000015354"/>
    </source>
</evidence>
<dbReference type="EMBL" id="ATMH01008755">
    <property type="protein sequence ID" value="EPY20965.1"/>
    <property type="molecule type" value="Genomic_DNA"/>
</dbReference>
<gene>
    <name evidence="8" type="ORF">STCU_08755</name>
</gene>
<comment type="subcellular location">
    <subcellularLocation>
        <location evidence="1">Membrane</location>
        <topology evidence="1">Multi-pass membrane protein</topology>
    </subcellularLocation>
</comment>
<evidence type="ECO:0000256" key="4">
    <source>
        <dbReference type="ARBA" id="ARBA00022989"/>
    </source>
</evidence>
<dbReference type="Pfam" id="PF02386">
    <property type="entry name" value="TrkH"/>
    <property type="match status" value="1"/>
</dbReference>
<keyword evidence="6 7" id="KW-0472">Membrane</keyword>
<feature type="transmembrane region" description="Helical" evidence="7">
    <location>
        <begin position="340"/>
        <end position="359"/>
    </location>
</feature>
<keyword evidence="4 7" id="KW-1133">Transmembrane helix</keyword>
<dbReference type="OrthoDB" id="9999863at2759"/>
<keyword evidence="2" id="KW-0813">Transport</keyword>
<dbReference type="PANTHER" id="PTHR31064">
    <property type="entry name" value="POTASSIUM TRANSPORT PROTEIN DDB_G0292412-RELATED"/>
    <property type="match status" value="1"/>
</dbReference>
<name>S9VCZ1_9TRYP</name>
<feature type="transmembrane region" description="Helical" evidence="7">
    <location>
        <begin position="118"/>
        <end position="138"/>
    </location>
</feature>
<evidence type="ECO:0000256" key="6">
    <source>
        <dbReference type="ARBA" id="ARBA00023136"/>
    </source>
</evidence>
<evidence type="ECO:0000256" key="3">
    <source>
        <dbReference type="ARBA" id="ARBA00022692"/>
    </source>
</evidence>
<feature type="transmembrane region" description="Helical" evidence="7">
    <location>
        <begin position="57"/>
        <end position="80"/>
    </location>
</feature>
<keyword evidence="3 7" id="KW-0812">Transmembrane</keyword>
<dbReference type="PANTHER" id="PTHR31064:SF30">
    <property type="entry name" value="HIGH-AFFINITY POTASSIUM TRANSPORT PROTEIN-RELATED"/>
    <property type="match status" value="1"/>
</dbReference>
<dbReference type="InterPro" id="IPR051143">
    <property type="entry name" value="TrkH_K-transport"/>
</dbReference>
<sequence length="556" mass="62339">MNTLQVLAPAPPPADPHRCESDMTALRNSQLFEGSAVLPLSSMEEIRISHLNFFKKWFLLAHLTYVVLLILLGTLLFLLFEPRSISFVDALFISTSAVCNCGLSTVNVDLWTTKSIVARHVIMFLGGVVFTSAIPSWLRLFLLRHVQTVFEEHAGDSPQELRLRMLKRAYAGRLRTTSLLSIATTYMYMGLIMIPSIVLLYIFNTSGFSFPQILSLVTSSFHGCVFSTMESYVNDKALMSTVTFCCALGFTAFPVMLRFVFLAEHVVLRAIGHLRLAVSHRWRRARDRAEDEEALVRAPLLHTPQRALSPGVWDLAFNDMVCSDCPGTYHPFLFLTPETAFLGLAWCFFTVLLMSPIWLEQWDHALAPFASSHKVYIAVCQAASTRFAAATFVPISEFSNAHIALIILAMFLPALPISTDRVYRKWKQMFRTSLVRLLTSRLFWLFSAMLAILFVEEKQMREKVIGTRFDLMTRTFFEVVSAYSGCGLSLSLPITSTSFIGDASTFSKVVIVLVLVGGRHRFVDLGIDLGFATLQDASTLVPSHEGELDVSDPPQR</sequence>
<proteinExistence type="predicted"/>
<feature type="transmembrane region" description="Helical" evidence="7">
    <location>
        <begin position="177"/>
        <end position="203"/>
    </location>
</feature>
<keyword evidence="5" id="KW-0406">Ion transport</keyword>
<feature type="transmembrane region" description="Helical" evidence="7">
    <location>
        <begin position="435"/>
        <end position="455"/>
    </location>
</feature>
<evidence type="ECO:0000256" key="2">
    <source>
        <dbReference type="ARBA" id="ARBA00022448"/>
    </source>
</evidence>
<dbReference type="Proteomes" id="UP000015354">
    <property type="component" value="Unassembled WGS sequence"/>
</dbReference>
<dbReference type="InterPro" id="IPR003445">
    <property type="entry name" value="Cat_transpt"/>
</dbReference>
<comment type="caution">
    <text evidence="8">The sequence shown here is derived from an EMBL/GenBank/DDBJ whole genome shotgun (WGS) entry which is preliminary data.</text>
</comment>
<keyword evidence="9" id="KW-1185">Reference proteome</keyword>
<accession>S9VCZ1</accession>
<reference evidence="8 9" key="1">
    <citation type="journal article" date="2013" name="PLoS ONE">
        <title>Predicting the Proteins of Angomonas deanei, Strigomonas culicis and Their Respective Endosymbionts Reveals New Aspects of the Trypanosomatidae Family.</title>
        <authorList>
            <person name="Motta M.C."/>
            <person name="Martins A.C."/>
            <person name="de Souza S.S."/>
            <person name="Catta-Preta C.M."/>
            <person name="Silva R."/>
            <person name="Klein C.C."/>
            <person name="de Almeida L.G."/>
            <person name="de Lima Cunha O."/>
            <person name="Ciapina L.P."/>
            <person name="Brocchi M."/>
            <person name="Colabardini A.C."/>
            <person name="de Araujo Lima B."/>
            <person name="Machado C.R."/>
            <person name="de Almeida Soares C.M."/>
            <person name="Probst C.M."/>
            <person name="de Menezes C.B."/>
            <person name="Thompson C.E."/>
            <person name="Bartholomeu D.C."/>
            <person name="Gradia D.F."/>
            <person name="Pavoni D.P."/>
            <person name="Grisard E.C."/>
            <person name="Fantinatti-Garboggini F."/>
            <person name="Marchini F.K."/>
            <person name="Rodrigues-Luiz G.F."/>
            <person name="Wagner G."/>
            <person name="Goldman G.H."/>
            <person name="Fietto J.L."/>
            <person name="Elias M.C."/>
            <person name="Goldman M.H."/>
            <person name="Sagot M.F."/>
            <person name="Pereira M."/>
            <person name="Stoco P.H."/>
            <person name="de Mendonca-Neto R.P."/>
            <person name="Teixeira S.M."/>
            <person name="Maciel T.E."/>
            <person name="de Oliveira Mendes T.A."/>
            <person name="Urmenyi T.P."/>
            <person name="de Souza W."/>
            <person name="Schenkman S."/>
            <person name="de Vasconcelos A.T."/>
        </authorList>
    </citation>
    <scope>NUCLEOTIDE SEQUENCE [LARGE SCALE GENOMIC DNA]</scope>
</reference>
<dbReference type="GO" id="GO:0008324">
    <property type="term" value="F:monoatomic cation transmembrane transporter activity"/>
    <property type="evidence" value="ECO:0007669"/>
    <property type="project" value="InterPro"/>
</dbReference>
<feature type="transmembrane region" description="Helical" evidence="7">
    <location>
        <begin position="87"/>
        <end position="106"/>
    </location>
</feature>
<dbReference type="GO" id="GO:0005886">
    <property type="term" value="C:plasma membrane"/>
    <property type="evidence" value="ECO:0007669"/>
    <property type="project" value="TreeGrafter"/>
</dbReference>
<evidence type="ECO:0000256" key="5">
    <source>
        <dbReference type="ARBA" id="ARBA00023065"/>
    </source>
</evidence>
<feature type="transmembrane region" description="Helical" evidence="7">
    <location>
        <begin position="241"/>
        <end position="261"/>
    </location>
</feature>
<dbReference type="AlphaFoldDB" id="S9VCZ1"/>
<evidence type="ECO:0000313" key="8">
    <source>
        <dbReference type="EMBL" id="EPY20965.1"/>
    </source>
</evidence>
<protein>
    <submittedName>
        <fullName evidence="8">Transporter</fullName>
    </submittedName>
</protein>
<dbReference type="GO" id="GO:0030001">
    <property type="term" value="P:metal ion transport"/>
    <property type="evidence" value="ECO:0007669"/>
    <property type="project" value="UniProtKB-ARBA"/>
</dbReference>
<evidence type="ECO:0000256" key="1">
    <source>
        <dbReference type="ARBA" id="ARBA00004141"/>
    </source>
</evidence>
<evidence type="ECO:0000256" key="7">
    <source>
        <dbReference type="SAM" id="Phobius"/>
    </source>
</evidence>
<organism evidence="8 9">
    <name type="scientific">Strigomonas culicis</name>
    <dbReference type="NCBI Taxonomy" id="28005"/>
    <lineage>
        <taxon>Eukaryota</taxon>
        <taxon>Discoba</taxon>
        <taxon>Euglenozoa</taxon>
        <taxon>Kinetoplastea</taxon>
        <taxon>Metakinetoplastina</taxon>
        <taxon>Trypanosomatida</taxon>
        <taxon>Trypanosomatidae</taxon>
        <taxon>Strigomonadinae</taxon>
        <taxon>Strigomonas</taxon>
    </lineage>
</organism>